<dbReference type="Gene3D" id="3.30.40.10">
    <property type="entry name" value="Zinc/RING finger domain, C3HC4 (zinc finger)"/>
    <property type="match status" value="1"/>
</dbReference>
<dbReference type="SMART" id="SM00487">
    <property type="entry name" value="DEXDc"/>
    <property type="match status" value="1"/>
</dbReference>
<dbReference type="InterPro" id="IPR017907">
    <property type="entry name" value="Znf_RING_CS"/>
</dbReference>
<dbReference type="InterPro" id="IPR059033">
    <property type="entry name" value="C144_05_dom"/>
</dbReference>
<dbReference type="InterPro" id="IPR014001">
    <property type="entry name" value="Helicase_ATP-bd"/>
</dbReference>
<comment type="caution">
    <text evidence="13">The sequence shown here is derived from an EMBL/GenBank/DDBJ whole genome shotgun (WGS) entry which is preliminary data.</text>
</comment>
<evidence type="ECO:0000256" key="3">
    <source>
        <dbReference type="ARBA" id="ARBA00022771"/>
    </source>
</evidence>
<dbReference type="GO" id="GO:0005524">
    <property type="term" value="F:ATP binding"/>
    <property type="evidence" value="ECO:0007669"/>
    <property type="project" value="InterPro"/>
</dbReference>
<dbReference type="GO" id="GO:0061630">
    <property type="term" value="F:ubiquitin protein ligase activity"/>
    <property type="evidence" value="ECO:0007669"/>
    <property type="project" value="TreeGrafter"/>
</dbReference>
<dbReference type="PROSITE" id="PS50089">
    <property type="entry name" value="ZF_RING_2"/>
    <property type="match status" value="1"/>
</dbReference>
<evidence type="ECO:0000259" key="12">
    <source>
        <dbReference type="PROSITE" id="PS51194"/>
    </source>
</evidence>
<dbReference type="PANTHER" id="PTHR45865:SF1">
    <property type="entry name" value="E3 UBIQUITIN-PROTEIN LIGASE SHPRH"/>
    <property type="match status" value="1"/>
</dbReference>
<dbReference type="Gene3D" id="3.40.50.10810">
    <property type="entry name" value="Tandem AAA-ATPase domain"/>
    <property type="match status" value="1"/>
</dbReference>
<dbReference type="Gene3D" id="3.40.50.300">
    <property type="entry name" value="P-loop containing nucleotide triphosphate hydrolases"/>
    <property type="match status" value="1"/>
</dbReference>
<feature type="domain" description="RING-type" evidence="10">
    <location>
        <begin position="1140"/>
        <end position="1178"/>
    </location>
</feature>
<dbReference type="InterPro" id="IPR052583">
    <property type="entry name" value="ATP-helicase/E3_Ub-Ligase"/>
</dbReference>
<dbReference type="InterPro" id="IPR001841">
    <property type="entry name" value="Znf_RING"/>
</dbReference>
<evidence type="ECO:0000259" key="11">
    <source>
        <dbReference type="PROSITE" id="PS51192"/>
    </source>
</evidence>
<evidence type="ECO:0000256" key="1">
    <source>
        <dbReference type="ARBA" id="ARBA00022723"/>
    </source>
</evidence>
<keyword evidence="1" id="KW-0479">Metal-binding</keyword>
<evidence type="ECO:0000256" key="2">
    <source>
        <dbReference type="ARBA" id="ARBA00022741"/>
    </source>
</evidence>
<keyword evidence="14" id="KW-1185">Reference proteome</keyword>
<reference evidence="13" key="1">
    <citation type="submission" date="2023-10" db="EMBL/GenBank/DDBJ databases">
        <authorList>
            <person name="Hackl T."/>
        </authorList>
    </citation>
    <scope>NUCLEOTIDE SEQUENCE</scope>
</reference>
<dbReference type="CDD" id="cd18793">
    <property type="entry name" value="SF2_C_SNF"/>
    <property type="match status" value="1"/>
</dbReference>
<dbReference type="GO" id="GO:0016787">
    <property type="term" value="F:hydrolase activity"/>
    <property type="evidence" value="ECO:0007669"/>
    <property type="project" value="UniProtKB-KW"/>
</dbReference>
<name>A0AAI8VMW7_9PEZI</name>
<keyword evidence="4" id="KW-0378">Hydrolase</keyword>
<dbReference type="CDD" id="cd18070">
    <property type="entry name" value="DEXQc_SHPRH"/>
    <property type="match status" value="1"/>
</dbReference>
<keyword evidence="8" id="KW-0175">Coiled coil</keyword>
<sequence>MGRRRIAAKSARLKHAPILEQARESDLLPKSLVNFLHALPRDTTPPAEADERPAKRARVEVAENAEHPKAITIARESFTLARPSREDTAPDEHGALSWENAGEYVRVQFSERTKCLTISSRPKSPYGAFKAEIFLSQPNFSRAILTTLEVLNQERNDEPNGGALVVKTHITLDKTTKQDHLRFSFELNWKPATIFPRHAAKRALSQLVMDTFFGPAKDSNISKPLQPQDFYEAAFMPDDSHTDLSSIRVPGLDSKLYPFQRRAVQWLLMREGVKYVEEGPETGSQLVPHSVPSSSGMPLSVKPFTDADGRSAFVSNLYHMVARDITPFRQMEASINGGILAEEMGLGKTVEIISLILMHKRSRLPHPPEILDLHTGQKLHPTGATLIVVPGTLKDQWFSEVQKHAPGLREMEYHGLKSREYRKRFQKEGPDAEARIIAELAASDIVITTYNVLQSEIHYAGIAPDRNMRQQRQHNHIKSPLLQMSWWRVCLDEAQMIERGVSNAATLARMIPRVNAWGITGTPVKDSTRDLLGLLQFLRYDPFASSQAIWHGLLTSHQDLFFTLFNQIALRHSKRAVRHELSLPPQKRFVVTMPFTAIEEQNYQAEFGRRARSFGLNELGCPLEEDWDPDDPNVVDLMKRALAGLRQTVLHPGLGPGGLPVGAQKNKPLRTIDEVLDAMIDQSDFNVKTEQRTWLISKLKRAQLLDNSPRVREALAIWEEVREDIQSIVAECRKELEAEVVKAKQAELERRLEEVEAAANDNQGKTEANTSRVGEYRRRLRSALDIEHRVVFFIASAHYQIKSDEDMTKPGSDKFTRLERRETEGYERAKEIRREILQEPHAKVSGFLSRTEERAKSQSFVEIPEIKSSPHRGLLLRSRNTLEGLEKLGTSLNVQANLIDEWREHVIQLLLKPLVDAEPEEVTGDEYEDSTKIQEDLMVYTLALRAVIADRQDALSGSTNERVRYDTQFAERQAKNGEGDAPEKVLSLLRHREEVRPQPQGSSLRTTVAYLKQLVTDLRDDTEDGSLQARIELDIVLKQLKLSQQQLTEHTKVAASLERELDQLTSAMNARVEFYKQLQAVSDTVAPGGPTKEADLMREWNVLQRNEQDAEKKLALMQSNHRYLLHLKEAGRASNGPQTCVICQFDFTLGVLTICGHQFCKDCMMTWWKAHRNCPLCKTKLGPGSMHDITLKKQELKLHQEQPHNPDNPQSRKMKKTGIYSEFSKAKLDAIQNIKLQGPSYGTKIDTIIKHLLWSKQEDPGSKTIVFSQFRKFLDVLNVALARQPINYSTFNHGGIDRFQNDPMINCLLMPSNAYASGLNLVVANHVFLCEPMINTALELQAIARVNRIGQKLETTVWLYLVEGTVEESVYNLSVQRRLKHIGESGKGKGKEKETPGVSDLDLEDANSMELQQAALAKLMNKDKDLGEVVDKNDLWECLFGHLDKSGESAAGPDERGENPAIVGFLAAEAAEERRLGNAGGEAEAGPST</sequence>
<dbReference type="GO" id="GO:0000209">
    <property type="term" value="P:protein polyubiquitination"/>
    <property type="evidence" value="ECO:0007669"/>
    <property type="project" value="TreeGrafter"/>
</dbReference>
<proteinExistence type="predicted"/>
<evidence type="ECO:0000256" key="5">
    <source>
        <dbReference type="ARBA" id="ARBA00022833"/>
    </source>
</evidence>
<evidence type="ECO:0000313" key="14">
    <source>
        <dbReference type="Proteomes" id="UP001295740"/>
    </source>
</evidence>
<dbReference type="GO" id="GO:0005634">
    <property type="term" value="C:nucleus"/>
    <property type="evidence" value="ECO:0007669"/>
    <property type="project" value="TreeGrafter"/>
</dbReference>
<evidence type="ECO:0000256" key="4">
    <source>
        <dbReference type="ARBA" id="ARBA00022801"/>
    </source>
</evidence>
<dbReference type="GO" id="GO:0008270">
    <property type="term" value="F:zinc ion binding"/>
    <property type="evidence" value="ECO:0007669"/>
    <property type="project" value="UniProtKB-KW"/>
</dbReference>
<dbReference type="InterPro" id="IPR038718">
    <property type="entry name" value="SNF2-like_sf"/>
</dbReference>
<dbReference type="InterPro" id="IPR027417">
    <property type="entry name" value="P-loop_NTPase"/>
</dbReference>
<dbReference type="SUPFAM" id="SSF57850">
    <property type="entry name" value="RING/U-box"/>
    <property type="match status" value="1"/>
</dbReference>
<dbReference type="InterPro" id="IPR001650">
    <property type="entry name" value="Helicase_C-like"/>
</dbReference>
<dbReference type="InterPro" id="IPR013083">
    <property type="entry name" value="Znf_RING/FYVE/PHD"/>
</dbReference>
<organism evidence="13 14">
    <name type="scientific">Anthostomella pinea</name>
    <dbReference type="NCBI Taxonomy" id="933095"/>
    <lineage>
        <taxon>Eukaryota</taxon>
        <taxon>Fungi</taxon>
        <taxon>Dikarya</taxon>
        <taxon>Ascomycota</taxon>
        <taxon>Pezizomycotina</taxon>
        <taxon>Sordariomycetes</taxon>
        <taxon>Xylariomycetidae</taxon>
        <taxon>Xylariales</taxon>
        <taxon>Xylariaceae</taxon>
        <taxon>Anthostomella</taxon>
    </lineage>
</organism>
<dbReference type="InterPro" id="IPR049730">
    <property type="entry name" value="SNF2/RAD54-like_C"/>
</dbReference>
<keyword evidence="3 7" id="KW-0863">Zinc-finger</keyword>
<keyword evidence="6" id="KW-0067">ATP-binding</keyword>
<feature type="coiled-coil region" evidence="8">
    <location>
        <begin position="1040"/>
        <end position="1067"/>
    </location>
</feature>
<dbReference type="GO" id="GO:0006974">
    <property type="term" value="P:DNA damage response"/>
    <property type="evidence" value="ECO:0007669"/>
    <property type="project" value="TreeGrafter"/>
</dbReference>
<dbReference type="PROSITE" id="PS51192">
    <property type="entry name" value="HELICASE_ATP_BIND_1"/>
    <property type="match status" value="1"/>
</dbReference>
<dbReference type="PROSITE" id="PS51194">
    <property type="entry name" value="HELICASE_CTER"/>
    <property type="match status" value="1"/>
</dbReference>
<evidence type="ECO:0000259" key="10">
    <source>
        <dbReference type="PROSITE" id="PS50089"/>
    </source>
</evidence>
<feature type="compositionally biased region" description="Basic and acidic residues" evidence="9">
    <location>
        <begin position="1384"/>
        <end position="1395"/>
    </location>
</feature>
<dbReference type="InterPro" id="IPR000330">
    <property type="entry name" value="SNF2_N"/>
</dbReference>
<evidence type="ECO:0000256" key="6">
    <source>
        <dbReference type="ARBA" id="ARBA00022840"/>
    </source>
</evidence>
<dbReference type="PANTHER" id="PTHR45865">
    <property type="entry name" value="E3 UBIQUITIN-PROTEIN LIGASE SHPRH FAMILY MEMBER"/>
    <property type="match status" value="1"/>
</dbReference>
<accession>A0AAI8VMW7</accession>
<evidence type="ECO:0000313" key="13">
    <source>
        <dbReference type="EMBL" id="CAJ2507850.1"/>
    </source>
</evidence>
<feature type="region of interest" description="Disordered" evidence="9">
    <location>
        <begin position="1384"/>
        <end position="1403"/>
    </location>
</feature>
<dbReference type="Pfam" id="PF13639">
    <property type="entry name" value="zf-RING_2"/>
    <property type="match status" value="1"/>
</dbReference>
<keyword evidence="5" id="KW-0862">Zinc</keyword>
<evidence type="ECO:0000256" key="7">
    <source>
        <dbReference type="PROSITE-ProRule" id="PRU00175"/>
    </source>
</evidence>
<dbReference type="Pfam" id="PF00176">
    <property type="entry name" value="SNF2-rel_dom"/>
    <property type="match status" value="1"/>
</dbReference>
<keyword evidence="2" id="KW-0547">Nucleotide-binding</keyword>
<gene>
    <name evidence="13" type="ORF">KHLLAP_LOCUS8318</name>
</gene>
<dbReference type="SUPFAM" id="SSF52540">
    <property type="entry name" value="P-loop containing nucleoside triphosphate hydrolases"/>
    <property type="match status" value="2"/>
</dbReference>
<dbReference type="Pfam" id="PF00271">
    <property type="entry name" value="Helicase_C"/>
    <property type="match status" value="1"/>
</dbReference>
<dbReference type="SMART" id="SM00184">
    <property type="entry name" value="RING"/>
    <property type="match status" value="1"/>
</dbReference>
<dbReference type="PROSITE" id="PS00518">
    <property type="entry name" value="ZF_RING_1"/>
    <property type="match status" value="1"/>
</dbReference>
<dbReference type="EMBL" id="CAUWAG010000010">
    <property type="protein sequence ID" value="CAJ2507850.1"/>
    <property type="molecule type" value="Genomic_DNA"/>
</dbReference>
<feature type="coiled-coil region" evidence="8">
    <location>
        <begin position="729"/>
        <end position="765"/>
    </location>
</feature>
<feature type="domain" description="Helicase C-terminal" evidence="12">
    <location>
        <begin position="1247"/>
        <end position="1402"/>
    </location>
</feature>
<protein>
    <submittedName>
        <fullName evidence="13">Uu.00g090360.m01.CDS01</fullName>
    </submittedName>
</protein>
<feature type="domain" description="Helicase ATP-binding" evidence="11">
    <location>
        <begin position="329"/>
        <end position="541"/>
    </location>
</feature>
<evidence type="ECO:0000256" key="9">
    <source>
        <dbReference type="SAM" id="MobiDB-lite"/>
    </source>
</evidence>
<evidence type="ECO:0000256" key="8">
    <source>
        <dbReference type="SAM" id="Coils"/>
    </source>
</evidence>
<dbReference type="Pfam" id="PF26021">
    <property type="entry name" value="Ferritin_C144_05"/>
    <property type="match status" value="1"/>
</dbReference>
<dbReference type="Proteomes" id="UP001295740">
    <property type="component" value="Unassembled WGS sequence"/>
</dbReference>